<keyword evidence="4 6" id="KW-0238">DNA-binding</keyword>
<dbReference type="SUPFAM" id="SSF52540">
    <property type="entry name" value="P-loop containing nucleoside triphosphate hydrolases"/>
    <property type="match status" value="1"/>
</dbReference>
<organism evidence="8 9">
    <name type="scientific">Streptomyces iconiensis</name>
    <dbReference type="NCBI Taxonomy" id="1384038"/>
    <lineage>
        <taxon>Bacteria</taxon>
        <taxon>Bacillati</taxon>
        <taxon>Actinomycetota</taxon>
        <taxon>Actinomycetes</taxon>
        <taxon>Kitasatosporales</taxon>
        <taxon>Streptomycetaceae</taxon>
        <taxon>Streptomyces</taxon>
    </lineage>
</organism>
<feature type="DNA-binding region" description="OmpR/PhoB-type" evidence="6">
    <location>
        <begin position="1"/>
        <end position="99"/>
    </location>
</feature>
<dbReference type="PANTHER" id="PTHR35807:SF1">
    <property type="entry name" value="TRANSCRIPTIONAL REGULATOR REDD"/>
    <property type="match status" value="1"/>
</dbReference>
<dbReference type="Pfam" id="PF00931">
    <property type="entry name" value="NB-ARC"/>
    <property type="match status" value="1"/>
</dbReference>
<keyword evidence="3" id="KW-0805">Transcription regulation</keyword>
<feature type="domain" description="OmpR/PhoB-type" evidence="7">
    <location>
        <begin position="1"/>
        <end position="99"/>
    </location>
</feature>
<evidence type="ECO:0000256" key="6">
    <source>
        <dbReference type="PROSITE-ProRule" id="PRU01091"/>
    </source>
</evidence>
<protein>
    <submittedName>
        <fullName evidence="8">BTAD domain-containing putative transcriptional regulator</fullName>
    </submittedName>
</protein>
<dbReference type="Proteomes" id="UP001214441">
    <property type="component" value="Unassembled WGS sequence"/>
</dbReference>
<name>A0ABT7A6B3_9ACTN</name>
<evidence type="ECO:0000256" key="2">
    <source>
        <dbReference type="ARBA" id="ARBA00023012"/>
    </source>
</evidence>
<proteinExistence type="inferred from homology"/>
<dbReference type="Gene3D" id="1.10.10.10">
    <property type="entry name" value="Winged helix-like DNA-binding domain superfamily/Winged helix DNA-binding domain"/>
    <property type="match status" value="1"/>
</dbReference>
<keyword evidence="2" id="KW-0902">Two-component regulatory system</keyword>
<accession>A0ABT7A6B3</accession>
<dbReference type="InterPro" id="IPR051677">
    <property type="entry name" value="AfsR-DnrI-RedD_regulator"/>
</dbReference>
<sequence>MSVNSDLKIRILGPLEMTLNGQDITPTAPKQRQLLALLTLRRNSIVRAAELIDELWGENLPKTAMTTMQTYIYKLRAMFIAHGVGEPLHTAQTGYMLRIPDDAVDVHCFERLANEGRNLLDNGELDAGTEVLTEALGVWRGAALVDVEAGELLSAYITQMEEARFRALELSIDADLHLGRHLELISELKSLVALHPLHERFHAALMTALHLAGRRYEALEIFRKLRANLRAALGVEPGGEVQQVHRTLLDPDQSPPVPQGGPAHRWLPAAALPPAQLPFVPELVGRRAELREIVAHLGPEAERVPGAAPPVVVISGMSGVGKTGLAVAAAHGLHRHFPDGQLYAEFPTAAPAPRVAAHVLAGFIRALGGESVHLPDDPGEQANLFRSLAAGRRLLIVIDGATSAADLRPLIPADSNHAVIVTSRFRLHGFEYGHTIELRPLEPAEALELLAGIVGKRRVEAERASAVRLVELVDALPLALCGLGSRLAAQPELSLGELVRLMKSPVGRLDGLRSGDFDPLERLNAFYLSLDAREQSAMRVLCTLPTSRFTARSAARALRWGAIDAELTLERMVDCHLLTLSRDDTGQVFYSFPELTHAYARGLTASA</sequence>
<evidence type="ECO:0000313" key="9">
    <source>
        <dbReference type="Proteomes" id="UP001214441"/>
    </source>
</evidence>
<comment type="caution">
    <text evidence="8">The sequence shown here is derived from an EMBL/GenBank/DDBJ whole genome shotgun (WGS) entry which is preliminary data.</text>
</comment>
<dbReference type="Gene3D" id="3.40.50.300">
    <property type="entry name" value="P-loop containing nucleotide triphosphate hydrolases"/>
    <property type="match status" value="1"/>
</dbReference>
<dbReference type="InterPro" id="IPR016032">
    <property type="entry name" value="Sig_transdc_resp-reg_C-effctor"/>
</dbReference>
<evidence type="ECO:0000256" key="4">
    <source>
        <dbReference type="ARBA" id="ARBA00023125"/>
    </source>
</evidence>
<dbReference type="InterPro" id="IPR005158">
    <property type="entry name" value="BTAD"/>
</dbReference>
<dbReference type="RefSeq" id="WP_280842931.1">
    <property type="nucleotide sequence ID" value="NZ_JANCPR020000047.1"/>
</dbReference>
<dbReference type="Gene3D" id="1.25.40.10">
    <property type="entry name" value="Tetratricopeptide repeat domain"/>
    <property type="match status" value="1"/>
</dbReference>
<dbReference type="InterPro" id="IPR001867">
    <property type="entry name" value="OmpR/PhoB-type_DNA-bd"/>
</dbReference>
<dbReference type="InterPro" id="IPR002182">
    <property type="entry name" value="NB-ARC"/>
</dbReference>
<evidence type="ECO:0000259" key="7">
    <source>
        <dbReference type="PROSITE" id="PS51755"/>
    </source>
</evidence>
<keyword evidence="9" id="KW-1185">Reference proteome</keyword>
<comment type="similarity">
    <text evidence="1">Belongs to the AfsR/DnrI/RedD regulatory family.</text>
</comment>
<dbReference type="EMBL" id="JANCPR020000047">
    <property type="protein sequence ID" value="MDJ1136875.1"/>
    <property type="molecule type" value="Genomic_DNA"/>
</dbReference>
<dbReference type="PRINTS" id="PR00364">
    <property type="entry name" value="DISEASERSIST"/>
</dbReference>
<evidence type="ECO:0000256" key="5">
    <source>
        <dbReference type="ARBA" id="ARBA00023163"/>
    </source>
</evidence>
<dbReference type="Pfam" id="PF00486">
    <property type="entry name" value="Trans_reg_C"/>
    <property type="match status" value="1"/>
</dbReference>
<dbReference type="SUPFAM" id="SSF46894">
    <property type="entry name" value="C-terminal effector domain of the bipartite response regulators"/>
    <property type="match status" value="1"/>
</dbReference>
<dbReference type="SMART" id="SM01043">
    <property type="entry name" value="BTAD"/>
    <property type="match status" value="1"/>
</dbReference>
<evidence type="ECO:0000313" key="8">
    <source>
        <dbReference type="EMBL" id="MDJ1136875.1"/>
    </source>
</evidence>
<dbReference type="SUPFAM" id="SSF48452">
    <property type="entry name" value="TPR-like"/>
    <property type="match status" value="1"/>
</dbReference>
<dbReference type="PANTHER" id="PTHR35807">
    <property type="entry name" value="TRANSCRIPTIONAL REGULATOR REDD-RELATED"/>
    <property type="match status" value="1"/>
</dbReference>
<dbReference type="InterPro" id="IPR036388">
    <property type="entry name" value="WH-like_DNA-bd_sf"/>
</dbReference>
<evidence type="ECO:0000256" key="1">
    <source>
        <dbReference type="ARBA" id="ARBA00005820"/>
    </source>
</evidence>
<dbReference type="PROSITE" id="PS51755">
    <property type="entry name" value="OMPR_PHOB"/>
    <property type="match status" value="1"/>
</dbReference>
<dbReference type="Pfam" id="PF03704">
    <property type="entry name" value="BTAD"/>
    <property type="match status" value="1"/>
</dbReference>
<dbReference type="SMART" id="SM00862">
    <property type="entry name" value="Trans_reg_C"/>
    <property type="match status" value="1"/>
</dbReference>
<dbReference type="CDD" id="cd15831">
    <property type="entry name" value="BTAD"/>
    <property type="match status" value="1"/>
</dbReference>
<dbReference type="InterPro" id="IPR027417">
    <property type="entry name" value="P-loop_NTPase"/>
</dbReference>
<dbReference type="InterPro" id="IPR011990">
    <property type="entry name" value="TPR-like_helical_dom_sf"/>
</dbReference>
<reference evidence="8 9" key="1">
    <citation type="submission" date="2023-05" db="EMBL/GenBank/DDBJ databases">
        <title>Streptantibioticus silvisoli sp. nov., acidotolerant actinomycetes 1 from pine litter.</title>
        <authorList>
            <person name="Swiecimska M."/>
            <person name="Golinska P."/>
            <person name="Sangal V."/>
            <person name="Wachnowicz B."/>
            <person name="Goodfellow M."/>
        </authorList>
    </citation>
    <scope>NUCLEOTIDE SEQUENCE [LARGE SCALE GENOMIC DNA]</scope>
    <source>
        <strain evidence="8 9">DSM 42109</strain>
    </source>
</reference>
<evidence type="ECO:0000256" key="3">
    <source>
        <dbReference type="ARBA" id="ARBA00023015"/>
    </source>
</evidence>
<keyword evidence="5" id="KW-0804">Transcription</keyword>
<gene>
    <name evidence="8" type="ORF">NMN56_034035</name>
</gene>